<evidence type="ECO:0000313" key="2">
    <source>
        <dbReference type="EMBL" id="KAG7360185.1"/>
    </source>
</evidence>
<evidence type="ECO:0000256" key="1">
    <source>
        <dbReference type="SAM" id="MobiDB-lite"/>
    </source>
</evidence>
<sequence>MSSLSLSLRAMSMLHHLRRPGVATKGPLLHIHTVRNNNNNLLAQSVSRPSFQSQPMAFYWMDVVRVKVDQNGKRRHEDPEMVVRRHQEERRSDGQSLLDLEAWNDRHEKNWMRRKRLEQKRRYDFDKKHVSDLAKYIAFVQENKEK</sequence>
<protein>
    <submittedName>
        <fullName evidence="2">Uncharacterized protein</fullName>
    </submittedName>
</protein>
<name>A0A9K3LD16_9STRA</name>
<keyword evidence="3" id="KW-1185">Reference proteome</keyword>
<dbReference type="Proteomes" id="UP000693970">
    <property type="component" value="Unassembled WGS sequence"/>
</dbReference>
<evidence type="ECO:0000313" key="3">
    <source>
        <dbReference type="Proteomes" id="UP000693970"/>
    </source>
</evidence>
<accession>A0A9K3LD16</accession>
<gene>
    <name evidence="2" type="ORF">IV203_035284</name>
</gene>
<dbReference type="AlphaFoldDB" id="A0A9K3LD16"/>
<dbReference type="OrthoDB" id="44156at2759"/>
<dbReference type="EMBL" id="JAGRRH010000013">
    <property type="protein sequence ID" value="KAG7360185.1"/>
    <property type="molecule type" value="Genomic_DNA"/>
</dbReference>
<feature type="region of interest" description="Disordered" evidence="1">
    <location>
        <begin position="71"/>
        <end position="93"/>
    </location>
</feature>
<proteinExistence type="predicted"/>
<organism evidence="2 3">
    <name type="scientific">Nitzschia inconspicua</name>
    <dbReference type="NCBI Taxonomy" id="303405"/>
    <lineage>
        <taxon>Eukaryota</taxon>
        <taxon>Sar</taxon>
        <taxon>Stramenopiles</taxon>
        <taxon>Ochrophyta</taxon>
        <taxon>Bacillariophyta</taxon>
        <taxon>Bacillariophyceae</taxon>
        <taxon>Bacillariophycidae</taxon>
        <taxon>Bacillariales</taxon>
        <taxon>Bacillariaceae</taxon>
        <taxon>Nitzschia</taxon>
    </lineage>
</organism>
<reference evidence="2" key="2">
    <citation type="submission" date="2021-04" db="EMBL/GenBank/DDBJ databases">
        <authorList>
            <person name="Podell S."/>
        </authorList>
    </citation>
    <scope>NUCLEOTIDE SEQUENCE</scope>
    <source>
        <strain evidence="2">Hildebrandi</strain>
    </source>
</reference>
<reference evidence="2" key="1">
    <citation type="journal article" date="2021" name="Sci. Rep.">
        <title>Diploid genomic architecture of Nitzschia inconspicua, an elite biomass production diatom.</title>
        <authorList>
            <person name="Oliver A."/>
            <person name="Podell S."/>
            <person name="Pinowska A."/>
            <person name="Traller J.C."/>
            <person name="Smith S.R."/>
            <person name="McClure R."/>
            <person name="Beliaev A."/>
            <person name="Bohutskyi P."/>
            <person name="Hill E.A."/>
            <person name="Rabines A."/>
            <person name="Zheng H."/>
            <person name="Allen L.Z."/>
            <person name="Kuo A."/>
            <person name="Grigoriev I.V."/>
            <person name="Allen A.E."/>
            <person name="Hazlebeck D."/>
            <person name="Allen E.E."/>
        </authorList>
    </citation>
    <scope>NUCLEOTIDE SEQUENCE</scope>
    <source>
        <strain evidence="2">Hildebrandi</strain>
    </source>
</reference>
<comment type="caution">
    <text evidence="2">The sequence shown here is derived from an EMBL/GenBank/DDBJ whole genome shotgun (WGS) entry which is preliminary data.</text>
</comment>